<dbReference type="EMBL" id="JAAUHK010000194">
    <property type="protein sequence ID" value="KAF4642204.1"/>
    <property type="molecule type" value="Genomic_DNA"/>
</dbReference>
<evidence type="ECO:0000313" key="1">
    <source>
        <dbReference type="EMBL" id="KAF4642204.1"/>
    </source>
</evidence>
<organism evidence="1 2">
    <name type="scientific">Toxoplasma gondii</name>
    <dbReference type="NCBI Taxonomy" id="5811"/>
    <lineage>
        <taxon>Eukaryota</taxon>
        <taxon>Sar</taxon>
        <taxon>Alveolata</taxon>
        <taxon>Apicomplexa</taxon>
        <taxon>Conoidasida</taxon>
        <taxon>Coccidia</taxon>
        <taxon>Eucoccidiorida</taxon>
        <taxon>Eimeriorina</taxon>
        <taxon>Sarcocystidae</taxon>
        <taxon>Toxoplasma</taxon>
    </lineage>
</organism>
<name>A0A7J6K5J7_TOXGO</name>
<accession>A0A7J6K5J7</accession>
<reference evidence="1 2" key="1">
    <citation type="submission" date="2020-03" db="EMBL/GenBank/DDBJ databases">
        <title>Genome sequence of Toxoplasma gondii RH-88 strain.</title>
        <authorList>
            <person name="Lorenzi H.A."/>
            <person name="Venepally P."/>
            <person name="Rozenberg A."/>
            <person name="Sibley D."/>
        </authorList>
    </citation>
    <scope>NUCLEOTIDE SEQUENCE [LARGE SCALE GENOMIC DNA]</scope>
    <source>
        <strain evidence="1 2">RH-88</strain>
    </source>
</reference>
<proteinExistence type="predicted"/>
<comment type="caution">
    <text evidence="1">The sequence shown here is derived from an EMBL/GenBank/DDBJ whole genome shotgun (WGS) entry which is preliminary data.</text>
</comment>
<protein>
    <submittedName>
        <fullName evidence="1">Uncharacterized protein</fullName>
    </submittedName>
</protein>
<sequence>MYVFCQGVPGCRDQARKDLRASGFHSCPTEALRQAVQRRTVSTGYSNIAAGIEHITAHRGVSSSNMSV</sequence>
<gene>
    <name evidence="1" type="ORF">TGRH88_080170</name>
</gene>
<keyword evidence="2" id="KW-1185">Reference proteome</keyword>
<dbReference type="Proteomes" id="UP000557509">
    <property type="component" value="Unassembled WGS sequence"/>
</dbReference>
<dbReference type="AlphaFoldDB" id="A0A7J6K5J7"/>
<evidence type="ECO:0000313" key="2">
    <source>
        <dbReference type="Proteomes" id="UP000557509"/>
    </source>
</evidence>